<dbReference type="EMBL" id="JARAKH010000042">
    <property type="protein sequence ID" value="KAK8380114.1"/>
    <property type="molecule type" value="Genomic_DNA"/>
</dbReference>
<name>A0AAW0SYL7_SCYPA</name>
<protein>
    <submittedName>
        <fullName evidence="1">Uncharacterized protein</fullName>
    </submittedName>
</protein>
<keyword evidence="2" id="KW-1185">Reference proteome</keyword>
<dbReference type="Proteomes" id="UP001487740">
    <property type="component" value="Unassembled WGS sequence"/>
</dbReference>
<dbReference type="AlphaFoldDB" id="A0AAW0SYL7"/>
<organism evidence="1 2">
    <name type="scientific">Scylla paramamosain</name>
    <name type="common">Mud crab</name>
    <dbReference type="NCBI Taxonomy" id="85552"/>
    <lineage>
        <taxon>Eukaryota</taxon>
        <taxon>Metazoa</taxon>
        <taxon>Ecdysozoa</taxon>
        <taxon>Arthropoda</taxon>
        <taxon>Crustacea</taxon>
        <taxon>Multicrustacea</taxon>
        <taxon>Malacostraca</taxon>
        <taxon>Eumalacostraca</taxon>
        <taxon>Eucarida</taxon>
        <taxon>Decapoda</taxon>
        <taxon>Pleocyemata</taxon>
        <taxon>Brachyura</taxon>
        <taxon>Eubrachyura</taxon>
        <taxon>Portunoidea</taxon>
        <taxon>Portunidae</taxon>
        <taxon>Portuninae</taxon>
        <taxon>Scylla</taxon>
    </lineage>
</organism>
<accession>A0AAW0SYL7</accession>
<sequence>MRIGKDLDQDQDQDRVPVLHCPKALSCPLPNLVIAAAWALGEALSLHYPVSEDVPEESTCVRYVYYRYQSEACTVYPGRVYLHLKDVNSTNTSTTAYLPPGARPSTISYLQPLGVTTFYLSTLLAAAGVVPSKRSSIIHLICAFLKTGLLPRH</sequence>
<reference evidence="1 2" key="1">
    <citation type="submission" date="2023-03" db="EMBL/GenBank/DDBJ databases">
        <title>High-quality genome of Scylla paramamosain provides insights in environmental adaptation.</title>
        <authorList>
            <person name="Zhang L."/>
        </authorList>
    </citation>
    <scope>NUCLEOTIDE SEQUENCE [LARGE SCALE GENOMIC DNA]</scope>
    <source>
        <strain evidence="1">LZ_2023a</strain>
        <tissue evidence="1">Muscle</tissue>
    </source>
</reference>
<evidence type="ECO:0000313" key="1">
    <source>
        <dbReference type="EMBL" id="KAK8380114.1"/>
    </source>
</evidence>
<comment type="caution">
    <text evidence="1">The sequence shown here is derived from an EMBL/GenBank/DDBJ whole genome shotgun (WGS) entry which is preliminary data.</text>
</comment>
<proteinExistence type="predicted"/>
<evidence type="ECO:0000313" key="2">
    <source>
        <dbReference type="Proteomes" id="UP001487740"/>
    </source>
</evidence>
<gene>
    <name evidence="1" type="ORF">O3P69_016629</name>
</gene>